<keyword evidence="2" id="KW-1185">Reference proteome</keyword>
<dbReference type="Pfam" id="PF11162">
    <property type="entry name" value="DUF2946"/>
    <property type="match status" value="1"/>
</dbReference>
<sequence>MPLMAAMRGSMVSVRGKASVFAKRGSCLGRFAAWAGALALALQILLPLAPAQAALSVDRELAASICHSGAGDDAPAPAMAPHDHCQFCQIHTGAKLLLPELAPIPVSMPAALFALMPPGDGGVAGNPGHLPHPQRGPPSIS</sequence>
<proteinExistence type="predicted"/>
<dbReference type="STRING" id="342108.amb2920"/>
<dbReference type="EMBL" id="AP007255">
    <property type="protein sequence ID" value="BAE51724.1"/>
    <property type="molecule type" value="Genomic_DNA"/>
</dbReference>
<evidence type="ECO:0008006" key="3">
    <source>
        <dbReference type="Google" id="ProtNLM"/>
    </source>
</evidence>
<protein>
    <recommendedName>
        <fullName evidence="3">DUF2946 domain-containing protein</fullName>
    </recommendedName>
</protein>
<accession>Q2W351</accession>
<dbReference type="InterPro" id="IPR021333">
    <property type="entry name" value="DUF2946"/>
</dbReference>
<evidence type="ECO:0000313" key="2">
    <source>
        <dbReference type="Proteomes" id="UP000007058"/>
    </source>
</evidence>
<gene>
    <name evidence="1" type="ordered locus">amb2920</name>
</gene>
<dbReference type="Proteomes" id="UP000007058">
    <property type="component" value="Chromosome"/>
</dbReference>
<organism evidence="1 2">
    <name type="scientific">Paramagnetospirillum magneticum (strain ATCC 700264 / AMB-1)</name>
    <name type="common">Magnetospirillum magneticum</name>
    <dbReference type="NCBI Taxonomy" id="342108"/>
    <lineage>
        <taxon>Bacteria</taxon>
        <taxon>Pseudomonadati</taxon>
        <taxon>Pseudomonadota</taxon>
        <taxon>Alphaproteobacteria</taxon>
        <taxon>Rhodospirillales</taxon>
        <taxon>Magnetospirillaceae</taxon>
        <taxon>Paramagnetospirillum</taxon>
    </lineage>
</organism>
<evidence type="ECO:0000313" key="1">
    <source>
        <dbReference type="EMBL" id="BAE51724.1"/>
    </source>
</evidence>
<reference evidence="1 2" key="1">
    <citation type="journal article" date="2005" name="DNA Res.">
        <title>Complete genome sequence of the facultative anaerobic magnetotactic bacterium Magnetospirillum sp. strain AMB-1.</title>
        <authorList>
            <person name="Matsunaga T."/>
            <person name="Okamura Y."/>
            <person name="Fukuda Y."/>
            <person name="Wahyudi A.T."/>
            <person name="Murase Y."/>
            <person name="Takeyama H."/>
        </authorList>
    </citation>
    <scope>NUCLEOTIDE SEQUENCE [LARGE SCALE GENOMIC DNA]</scope>
    <source>
        <strain evidence="2">ATCC 700264 / AMB-1</strain>
    </source>
</reference>
<dbReference type="KEGG" id="mag:amb2920"/>
<dbReference type="AlphaFoldDB" id="Q2W351"/>
<dbReference type="HOGENOM" id="CLU_1925031_0_0_5"/>
<name>Q2W351_PARM1</name>